<dbReference type="AlphaFoldDB" id="A0AA39RTL1"/>
<evidence type="ECO:0000259" key="4">
    <source>
        <dbReference type="SMART" id="SM00768"/>
    </source>
</evidence>
<sequence>MNSKAIADDNAWCVAKNFADEKVLQSNIDFACSNQVDCGPIQSGGSCFLPDTVYSHACFAMNSYFKLHKTLESCQFDSTGVIVTVDPSNTPIL</sequence>
<evidence type="ECO:0000256" key="1">
    <source>
        <dbReference type="ARBA" id="ARBA00004609"/>
    </source>
</evidence>
<dbReference type="GO" id="GO:0098552">
    <property type="term" value="C:side of membrane"/>
    <property type="evidence" value="ECO:0007669"/>
    <property type="project" value="UniProtKB-KW"/>
</dbReference>
<organism evidence="5 6">
    <name type="scientific">Acer saccharum</name>
    <name type="common">Sugar maple</name>
    <dbReference type="NCBI Taxonomy" id="4024"/>
    <lineage>
        <taxon>Eukaryota</taxon>
        <taxon>Viridiplantae</taxon>
        <taxon>Streptophyta</taxon>
        <taxon>Embryophyta</taxon>
        <taxon>Tracheophyta</taxon>
        <taxon>Spermatophyta</taxon>
        <taxon>Magnoliopsida</taxon>
        <taxon>eudicotyledons</taxon>
        <taxon>Gunneridae</taxon>
        <taxon>Pentapetalae</taxon>
        <taxon>rosids</taxon>
        <taxon>malvids</taxon>
        <taxon>Sapindales</taxon>
        <taxon>Sapindaceae</taxon>
        <taxon>Hippocastanoideae</taxon>
        <taxon>Acereae</taxon>
        <taxon>Acer</taxon>
    </lineage>
</organism>
<dbReference type="EMBL" id="JAUESC010000385">
    <property type="protein sequence ID" value="KAK0578327.1"/>
    <property type="molecule type" value="Genomic_DNA"/>
</dbReference>
<dbReference type="GO" id="GO:0009506">
    <property type="term" value="C:plasmodesma"/>
    <property type="evidence" value="ECO:0007669"/>
    <property type="project" value="UniProtKB-ARBA"/>
</dbReference>
<keyword evidence="2" id="KW-0449">Lipoprotein</keyword>
<dbReference type="InterPro" id="IPR012946">
    <property type="entry name" value="X8"/>
</dbReference>
<dbReference type="PANTHER" id="PTHR31044">
    <property type="entry name" value="BETA-1,3 GLUCANASE"/>
    <property type="match status" value="1"/>
</dbReference>
<keyword evidence="2" id="KW-0336">GPI-anchor</keyword>
<protein>
    <recommendedName>
        <fullName evidence="4">X8 domain-containing protein</fullName>
    </recommendedName>
</protein>
<keyword evidence="3" id="KW-0732">Signal</keyword>
<dbReference type="GO" id="GO:0005886">
    <property type="term" value="C:plasma membrane"/>
    <property type="evidence" value="ECO:0007669"/>
    <property type="project" value="UniProtKB-SubCell"/>
</dbReference>
<evidence type="ECO:0000313" key="6">
    <source>
        <dbReference type="Proteomes" id="UP001168877"/>
    </source>
</evidence>
<comment type="subcellular location">
    <subcellularLocation>
        <location evidence="1">Cell membrane</location>
        <topology evidence="1">Lipid-anchor</topology>
        <topology evidence="1">GPI-anchor</topology>
    </subcellularLocation>
</comment>
<feature type="domain" description="X8" evidence="4">
    <location>
        <begin position="11"/>
        <end position="93"/>
    </location>
</feature>
<dbReference type="Gene3D" id="1.20.58.1040">
    <property type="match status" value="1"/>
</dbReference>
<keyword evidence="6" id="KW-1185">Reference proteome</keyword>
<dbReference type="Proteomes" id="UP001168877">
    <property type="component" value="Unassembled WGS sequence"/>
</dbReference>
<name>A0AA39RTL1_ACESA</name>
<evidence type="ECO:0000313" key="5">
    <source>
        <dbReference type="EMBL" id="KAK0578327.1"/>
    </source>
</evidence>
<keyword evidence="2" id="KW-0325">Glycoprotein</keyword>
<evidence type="ECO:0000256" key="2">
    <source>
        <dbReference type="ARBA" id="ARBA00022622"/>
    </source>
</evidence>
<reference evidence="5" key="2">
    <citation type="submission" date="2023-06" db="EMBL/GenBank/DDBJ databases">
        <authorList>
            <person name="Swenson N.G."/>
            <person name="Wegrzyn J.L."/>
            <person name="Mcevoy S.L."/>
        </authorList>
    </citation>
    <scope>NUCLEOTIDE SEQUENCE</scope>
    <source>
        <strain evidence="5">NS2018</strain>
        <tissue evidence="5">Leaf</tissue>
    </source>
</reference>
<gene>
    <name evidence="5" type="ORF">LWI29_008687</name>
</gene>
<dbReference type="PANTHER" id="PTHR31044:SF52">
    <property type="entry name" value="OS01G0631500 PROTEIN"/>
    <property type="match status" value="1"/>
</dbReference>
<evidence type="ECO:0000256" key="3">
    <source>
        <dbReference type="ARBA" id="ARBA00022729"/>
    </source>
</evidence>
<dbReference type="Pfam" id="PF07983">
    <property type="entry name" value="X8"/>
    <property type="match status" value="1"/>
</dbReference>
<accession>A0AA39RTL1</accession>
<keyword evidence="2" id="KW-0472">Membrane</keyword>
<proteinExistence type="predicted"/>
<dbReference type="SMART" id="SM00768">
    <property type="entry name" value="X8"/>
    <property type="match status" value="1"/>
</dbReference>
<reference evidence="5" key="1">
    <citation type="journal article" date="2022" name="Plant J.">
        <title>Strategies of tolerance reflected in two North American maple genomes.</title>
        <authorList>
            <person name="McEvoy S.L."/>
            <person name="Sezen U.U."/>
            <person name="Trouern-Trend A."/>
            <person name="McMahon S.M."/>
            <person name="Schaberg P.G."/>
            <person name="Yang J."/>
            <person name="Wegrzyn J.L."/>
            <person name="Swenson N.G."/>
        </authorList>
    </citation>
    <scope>NUCLEOTIDE SEQUENCE</scope>
    <source>
        <strain evidence="5">NS2018</strain>
    </source>
</reference>
<dbReference type="InterPro" id="IPR044788">
    <property type="entry name" value="X8_dom_prot"/>
</dbReference>
<comment type="caution">
    <text evidence="5">The sequence shown here is derived from an EMBL/GenBank/DDBJ whole genome shotgun (WGS) entry which is preliminary data.</text>
</comment>